<evidence type="ECO:0000256" key="1">
    <source>
        <dbReference type="ARBA" id="ARBA00001936"/>
    </source>
</evidence>
<evidence type="ECO:0000313" key="10">
    <source>
        <dbReference type="Proteomes" id="UP000278143"/>
    </source>
</evidence>
<keyword evidence="5" id="KW-0378">Hydrolase</keyword>
<dbReference type="AlphaFoldDB" id="A0A4P9YXI4"/>
<name>A0A4P9YXI4_9FUNG</name>
<dbReference type="PRINTS" id="PR00114">
    <property type="entry name" value="STPHPHTASE"/>
</dbReference>
<keyword evidence="3" id="KW-0479">Metal-binding</keyword>
<dbReference type="InterPro" id="IPR006186">
    <property type="entry name" value="Ser/Thr-sp_prot-phosphatase"/>
</dbReference>
<gene>
    <name evidence="9" type="ORF">SYNPS1DRAFT_29418</name>
    <name evidence="8" type="ORF">SYNPS1DRAFT_29792</name>
</gene>
<comment type="cofactor">
    <cofactor evidence="1">
        <name>Mn(2+)</name>
        <dbReference type="ChEBI" id="CHEBI:29035"/>
    </cofactor>
</comment>
<evidence type="ECO:0000313" key="9">
    <source>
        <dbReference type="EMBL" id="RKP24833.1"/>
    </source>
</evidence>
<dbReference type="EMBL" id="KZ990014">
    <property type="protein sequence ID" value="RKP24833.1"/>
    <property type="molecule type" value="Genomic_DNA"/>
</dbReference>
<dbReference type="PANTHER" id="PTHR45668">
    <property type="entry name" value="SERINE/THREONINE-PROTEIN PHOSPHATASE 5-RELATED"/>
    <property type="match status" value="1"/>
</dbReference>
<dbReference type="InterPro" id="IPR051134">
    <property type="entry name" value="PPP_phosphatase"/>
</dbReference>
<keyword evidence="6" id="KW-0464">Manganese</keyword>
<dbReference type="Gene3D" id="3.60.21.10">
    <property type="match status" value="1"/>
</dbReference>
<dbReference type="SMART" id="SM00156">
    <property type="entry name" value="PP2Ac"/>
    <property type="match status" value="1"/>
</dbReference>
<proteinExistence type="predicted"/>
<evidence type="ECO:0000256" key="5">
    <source>
        <dbReference type="ARBA" id="ARBA00022801"/>
    </source>
</evidence>
<evidence type="ECO:0000259" key="7">
    <source>
        <dbReference type="SMART" id="SM00156"/>
    </source>
</evidence>
<evidence type="ECO:0000256" key="2">
    <source>
        <dbReference type="ARBA" id="ARBA00013081"/>
    </source>
</evidence>
<accession>A0A4P9YXI4</accession>
<dbReference type="GO" id="GO:0004722">
    <property type="term" value="F:protein serine/threonine phosphatase activity"/>
    <property type="evidence" value="ECO:0007669"/>
    <property type="project" value="UniProtKB-EC"/>
</dbReference>
<dbReference type="InterPro" id="IPR004843">
    <property type="entry name" value="Calcineurin-like_PHP"/>
</dbReference>
<sequence length="331" mass="37704">MVVKRAPSDKDARRQLAECEKIVRRIEFEKAIEFEDADNSVADSINLDDIVVEDSYDGPRIKPEGIDSEFVDGMIARFREEKKIHKKYAYQIVLAVRQYFLEQPSLVDVDIPANHTLTICGDVHGQFYDLLNIFELAGKPSATHHFLFNGDFVDRGSFSIEVILLLFAYKWLYPNGFFLTRGNHETKDMNRMYGFEGETKSKFSEMMYKLFCKTFDTLPLAHVVQKKLFVVHGGLFSRDDPGRSPSKRGVGLQFGPDVTEKFLKHNNLDMVIRSHEVKDNGYVIEHDGKCVTVFSAPNYCDQMGNKGAYINVTDAGEVSYHVFEAVPQSAL</sequence>
<reference evidence="10" key="1">
    <citation type="journal article" date="2018" name="Nat. Microbiol.">
        <title>Leveraging single-cell genomics to expand the fungal tree of life.</title>
        <authorList>
            <person name="Ahrendt S.R."/>
            <person name="Quandt C.A."/>
            <person name="Ciobanu D."/>
            <person name="Clum A."/>
            <person name="Salamov A."/>
            <person name="Andreopoulos B."/>
            <person name="Cheng J.F."/>
            <person name="Woyke T."/>
            <person name="Pelin A."/>
            <person name="Henrissat B."/>
            <person name="Reynolds N.K."/>
            <person name="Benny G.L."/>
            <person name="Smith M.E."/>
            <person name="James T.Y."/>
            <person name="Grigoriev I.V."/>
        </authorList>
    </citation>
    <scope>NUCLEOTIDE SEQUENCE [LARGE SCALE GENOMIC DNA]</scope>
    <source>
        <strain evidence="10">Benny S71-1</strain>
    </source>
</reference>
<dbReference type="SUPFAM" id="SSF56300">
    <property type="entry name" value="Metallo-dependent phosphatases"/>
    <property type="match status" value="1"/>
</dbReference>
<protein>
    <recommendedName>
        <fullName evidence="2">protein-serine/threonine phosphatase</fullName>
        <ecNumber evidence="2">3.1.3.16</ecNumber>
    </recommendedName>
</protein>
<dbReference type="Pfam" id="PF08321">
    <property type="entry name" value="PPP5"/>
    <property type="match status" value="1"/>
</dbReference>
<dbReference type="PANTHER" id="PTHR45668:SF5">
    <property type="entry name" value="SERINE_THREONINE-PROTEIN PHOSPHATASE 5"/>
    <property type="match status" value="1"/>
</dbReference>
<evidence type="ECO:0000256" key="4">
    <source>
        <dbReference type="ARBA" id="ARBA00022737"/>
    </source>
</evidence>
<dbReference type="Gene3D" id="1.25.40.10">
    <property type="entry name" value="Tetratricopeptide repeat domain"/>
    <property type="match status" value="1"/>
</dbReference>
<dbReference type="Proteomes" id="UP000278143">
    <property type="component" value="Unassembled WGS sequence"/>
</dbReference>
<evidence type="ECO:0000256" key="6">
    <source>
        <dbReference type="ARBA" id="ARBA00023211"/>
    </source>
</evidence>
<evidence type="ECO:0000256" key="3">
    <source>
        <dbReference type="ARBA" id="ARBA00022723"/>
    </source>
</evidence>
<dbReference type="InterPro" id="IPR011990">
    <property type="entry name" value="TPR-like_helical_dom_sf"/>
</dbReference>
<evidence type="ECO:0000313" key="8">
    <source>
        <dbReference type="EMBL" id="RKP24447.1"/>
    </source>
</evidence>
<organism evidence="9 10">
    <name type="scientific">Syncephalis pseudoplumigaleata</name>
    <dbReference type="NCBI Taxonomy" id="1712513"/>
    <lineage>
        <taxon>Eukaryota</taxon>
        <taxon>Fungi</taxon>
        <taxon>Fungi incertae sedis</taxon>
        <taxon>Zoopagomycota</taxon>
        <taxon>Zoopagomycotina</taxon>
        <taxon>Zoopagomycetes</taxon>
        <taxon>Zoopagales</taxon>
        <taxon>Piptocephalidaceae</taxon>
        <taxon>Syncephalis</taxon>
    </lineage>
</organism>
<dbReference type="EMBL" id="KZ990221">
    <property type="protein sequence ID" value="RKP24447.1"/>
    <property type="molecule type" value="Genomic_DNA"/>
</dbReference>
<keyword evidence="4" id="KW-0677">Repeat</keyword>
<dbReference type="InterPro" id="IPR013235">
    <property type="entry name" value="PPP_dom"/>
</dbReference>
<feature type="domain" description="Serine/threonine specific protein phosphatases" evidence="7">
    <location>
        <begin position="84"/>
        <end position="327"/>
    </location>
</feature>
<dbReference type="EC" id="3.1.3.16" evidence="2"/>
<keyword evidence="10" id="KW-1185">Reference proteome</keyword>
<dbReference type="Pfam" id="PF00149">
    <property type="entry name" value="Metallophos"/>
    <property type="match status" value="1"/>
</dbReference>
<reference evidence="9" key="2">
    <citation type="submission" date="2018-07" db="EMBL/GenBank/DDBJ databases">
        <title>Leveraging single-cell genomics to expand the Fungal Tree of Life.</title>
        <authorList>
            <consortium name="DOE Joint Genome Institute"/>
            <person name="Ahrendt S.R."/>
            <person name="Quandt C.A."/>
            <person name="Ciobanu D."/>
            <person name="Clum A."/>
            <person name="Salamov A."/>
            <person name="Andreopoulos B."/>
            <person name="Cheng J.-F."/>
            <person name="Woyke T."/>
            <person name="Pelin A."/>
            <person name="Henrissat B."/>
            <person name="Reynolds N."/>
            <person name="Benny G.L."/>
            <person name="Smith M.E."/>
            <person name="James T.Y."/>
            <person name="Grigoriev I.V."/>
        </authorList>
    </citation>
    <scope>NUCLEOTIDE SEQUENCE</scope>
    <source>
        <strain evidence="9">Benny S71-1</strain>
    </source>
</reference>
<dbReference type="InterPro" id="IPR029052">
    <property type="entry name" value="Metallo-depent_PP-like"/>
</dbReference>
<dbReference type="OrthoDB" id="445564at2759"/>
<dbReference type="GO" id="GO:0046872">
    <property type="term" value="F:metal ion binding"/>
    <property type="evidence" value="ECO:0007669"/>
    <property type="project" value="UniProtKB-KW"/>
</dbReference>